<dbReference type="EMBL" id="CP071527">
    <property type="protein sequence ID" value="USQ13739.1"/>
    <property type="molecule type" value="Genomic_DNA"/>
</dbReference>
<evidence type="ECO:0000256" key="1">
    <source>
        <dbReference type="SAM" id="Phobius"/>
    </source>
</evidence>
<dbReference type="InterPro" id="IPR009305">
    <property type="entry name" value="Mpo1-like"/>
</dbReference>
<dbReference type="RefSeq" id="WP_252580062.1">
    <property type="nucleotide sequence ID" value="NZ_CP071527.1"/>
</dbReference>
<reference evidence="2" key="1">
    <citation type="submission" date="2021-03" db="EMBL/GenBank/DDBJ databases">
        <title>Legionella lytica PCM 2298.</title>
        <authorList>
            <person name="Koper P."/>
        </authorList>
    </citation>
    <scope>NUCLEOTIDE SEQUENCE</scope>
    <source>
        <strain evidence="2">PCM 2298</strain>
    </source>
</reference>
<evidence type="ECO:0000313" key="3">
    <source>
        <dbReference type="Proteomes" id="UP001057474"/>
    </source>
</evidence>
<keyword evidence="3" id="KW-1185">Reference proteome</keyword>
<proteinExistence type="predicted"/>
<protein>
    <submittedName>
        <fullName evidence="2">DUF962 domain-containing protein</fullName>
    </submittedName>
</protein>
<accession>A0ABY4Y9H6</accession>
<keyword evidence="1" id="KW-1133">Transmembrane helix</keyword>
<organism evidence="2 3">
    <name type="scientific">Legionella lytica</name>
    <dbReference type="NCBI Taxonomy" id="96232"/>
    <lineage>
        <taxon>Bacteria</taxon>
        <taxon>Pseudomonadati</taxon>
        <taxon>Pseudomonadota</taxon>
        <taxon>Gammaproteobacteria</taxon>
        <taxon>Legionellales</taxon>
        <taxon>Legionellaceae</taxon>
        <taxon>Legionella</taxon>
    </lineage>
</organism>
<dbReference type="PANTHER" id="PTHR34205">
    <property type="entry name" value="TRANSMEMBRANE PROTEIN"/>
    <property type="match status" value="1"/>
</dbReference>
<dbReference type="Pfam" id="PF06127">
    <property type="entry name" value="Mpo1-like"/>
    <property type="match status" value="1"/>
</dbReference>
<dbReference type="Proteomes" id="UP001057474">
    <property type="component" value="Chromosome"/>
</dbReference>
<feature type="transmembrane region" description="Helical" evidence="1">
    <location>
        <begin position="32"/>
        <end position="49"/>
    </location>
</feature>
<evidence type="ECO:0000313" key="2">
    <source>
        <dbReference type="EMBL" id="USQ13739.1"/>
    </source>
</evidence>
<gene>
    <name evidence="2" type="ORF">J2N86_13855</name>
</gene>
<keyword evidence="1" id="KW-0472">Membrane</keyword>
<name>A0ABY4Y9H6_9GAMM</name>
<feature type="transmembrane region" description="Helical" evidence="1">
    <location>
        <begin position="55"/>
        <end position="74"/>
    </location>
</feature>
<sequence length="107" mass="12704">MNDDGKMKEYKSFAEFYPFYLSQHQNIMCQRLHFIGTSLACLFFLFFLFTGALKWVLLMAIAGYGFAWVGHFVYEKNQPVTFTYPLYSLMGDFVMFWEVARGQRKIF</sequence>
<keyword evidence="1" id="KW-0812">Transmembrane</keyword>
<dbReference type="PANTHER" id="PTHR34205:SF2">
    <property type="entry name" value="DUF962 DOMAIN-CONTAINING PROTEIN"/>
    <property type="match status" value="1"/>
</dbReference>